<dbReference type="AlphaFoldDB" id="A0A6A8D8T4"/>
<dbReference type="EMBL" id="WJNG01000003">
    <property type="protein sequence ID" value="MRH42014.1"/>
    <property type="molecule type" value="Genomic_DNA"/>
</dbReference>
<comment type="cofactor">
    <cofactor evidence="1">
        <name>Mg(2+)</name>
        <dbReference type="ChEBI" id="CHEBI:18420"/>
    </cofactor>
</comment>
<keyword evidence="4" id="KW-0378">Hydrolase</keyword>
<dbReference type="Gene3D" id="3.90.79.10">
    <property type="entry name" value="Nucleoside Triphosphate Pyrophosphohydrolase"/>
    <property type="match status" value="1"/>
</dbReference>
<dbReference type="CDD" id="cd18875">
    <property type="entry name" value="NUDIX_Hydrolase"/>
    <property type="match status" value="1"/>
</dbReference>
<comment type="caution">
    <text evidence="7">The sequence shown here is derived from an EMBL/GenBank/DDBJ whole genome shotgun (WGS) entry which is preliminary data.</text>
</comment>
<keyword evidence="5" id="KW-0460">Magnesium</keyword>
<evidence type="ECO:0000256" key="3">
    <source>
        <dbReference type="ARBA" id="ARBA00022723"/>
    </source>
</evidence>
<dbReference type="RefSeq" id="WP_153735669.1">
    <property type="nucleotide sequence ID" value="NZ_WJNG01000003.1"/>
</dbReference>
<dbReference type="GO" id="GO:0005737">
    <property type="term" value="C:cytoplasm"/>
    <property type="evidence" value="ECO:0007669"/>
    <property type="project" value="TreeGrafter"/>
</dbReference>
<dbReference type="InterPro" id="IPR015797">
    <property type="entry name" value="NUDIX_hydrolase-like_dom_sf"/>
</dbReference>
<dbReference type="SUPFAM" id="SSF55811">
    <property type="entry name" value="Nudix"/>
    <property type="match status" value="1"/>
</dbReference>
<dbReference type="OrthoDB" id="9800186at2"/>
<evidence type="ECO:0000256" key="4">
    <source>
        <dbReference type="ARBA" id="ARBA00022801"/>
    </source>
</evidence>
<organism evidence="7 8">
    <name type="scientific">Aquibacillus halophilus</name>
    <dbReference type="NCBI Taxonomy" id="930132"/>
    <lineage>
        <taxon>Bacteria</taxon>
        <taxon>Bacillati</taxon>
        <taxon>Bacillota</taxon>
        <taxon>Bacilli</taxon>
        <taxon>Bacillales</taxon>
        <taxon>Bacillaceae</taxon>
        <taxon>Aquibacillus</taxon>
    </lineage>
</organism>
<keyword evidence="8" id="KW-1185">Reference proteome</keyword>
<evidence type="ECO:0000256" key="2">
    <source>
        <dbReference type="ARBA" id="ARBA00005582"/>
    </source>
</evidence>
<gene>
    <name evidence="7" type="ORF">GH741_04905</name>
</gene>
<name>A0A6A8D8T4_9BACI</name>
<dbReference type="PROSITE" id="PS51462">
    <property type="entry name" value="NUDIX"/>
    <property type="match status" value="1"/>
</dbReference>
<comment type="similarity">
    <text evidence="2">Belongs to the Nudix hydrolase family.</text>
</comment>
<dbReference type="GO" id="GO:0046872">
    <property type="term" value="F:metal ion binding"/>
    <property type="evidence" value="ECO:0007669"/>
    <property type="project" value="UniProtKB-KW"/>
</dbReference>
<dbReference type="InterPro" id="IPR020476">
    <property type="entry name" value="Nudix_hydrolase"/>
</dbReference>
<evidence type="ECO:0000313" key="8">
    <source>
        <dbReference type="Proteomes" id="UP000799092"/>
    </source>
</evidence>
<protein>
    <submittedName>
        <fullName evidence="7">NUDIX domain-containing protein</fullName>
    </submittedName>
</protein>
<evidence type="ECO:0000256" key="5">
    <source>
        <dbReference type="ARBA" id="ARBA00022842"/>
    </source>
</evidence>
<dbReference type="InterPro" id="IPR000086">
    <property type="entry name" value="NUDIX_hydrolase_dom"/>
</dbReference>
<dbReference type="GO" id="GO:0016818">
    <property type="term" value="F:hydrolase activity, acting on acid anhydrides, in phosphorus-containing anhydrides"/>
    <property type="evidence" value="ECO:0007669"/>
    <property type="project" value="TreeGrafter"/>
</dbReference>
<sequence length="154" mass="18041">MRPVTNCIVKKNNHILMLQKPRRGWYAMPGGKMEHGESIKDSVVREYREETGLYLTDPELKGAFTFLVRENKETVDEWMMFTFWCESFEGEMLEKSDEGSLEWVPVEEVLNKPMAAGDRYIYNHILTSNEMVYGTFSYTPDYQLINFNFDPSSP</sequence>
<evidence type="ECO:0000313" key="7">
    <source>
        <dbReference type="EMBL" id="MRH42014.1"/>
    </source>
</evidence>
<dbReference type="PANTHER" id="PTHR43758">
    <property type="entry name" value="7,8-DIHYDRO-8-OXOGUANINE TRIPHOSPHATASE"/>
    <property type="match status" value="1"/>
</dbReference>
<proteinExistence type="inferred from homology"/>
<dbReference type="Pfam" id="PF00293">
    <property type="entry name" value="NUDIX"/>
    <property type="match status" value="1"/>
</dbReference>
<dbReference type="PANTHER" id="PTHR43758:SF2">
    <property type="entry name" value="OXIDIZED PURINE NUCLEOSIDE TRIPHOSPHATE HYDROLASE"/>
    <property type="match status" value="1"/>
</dbReference>
<reference evidence="7" key="1">
    <citation type="submission" date="2019-11" db="EMBL/GenBank/DDBJ databases">
        <authorList>
            <person name="Li J."/>
        </authorList>
    </citation>
    <scope>NUCLEOTIDE SEQUENCE</scope>
    <source>
        <strain evidence="7">B6B</strain>
    </source>
</reference>
<evidence type="ECO:0000259" key="6">
    <source>
        <dbReference type="PROSITE" id="PS51462"/>
    </source>
</evidence>
<keyword evidence="3" id="KW-0479">Metal-binding</keyword>
<dbReference type="Proteomes" id="UP000799092">
    <property type="component" value="Unassembled WGS sequence"/>
</dbReference>
<feature type="domain" description="Nudix hydrolase" evidence="6">
    <location>
        <begin position="1"/>
        <end position="127"/>
    </location>
</feature>
<evidence type="ECO:0000256" key="1">
    <source>
        <dbReference type="ARBA" id="ARBA00001946"/>
    </source>
</evidence>
<dbReference type="PRINTS" id="PR00502">
    <property type="entry name" value="NUDIXFAMILY"/>
</dbReference>
<accession>A0A6A8D8T4</accession>